<protein>
    <submittedName>
        <fullName evidence="2">Glycosyltransferase</fullName>
        <ecNumber evidence="2">2.4.-.-</ecNumber>
    </submittedName>
</protein>
<feature type="domain" description="Glycosyl transferase family 1" evidence="1">
    <location>
        <begin position="182"/>
        <end position="266"/>
    </location>
</feature>
<dbReference type="InterPro" id="IPR001296">
    <property type="entry name" value="Glyco_trans_1"/>
</dbReference>
<dbReference type="PANTHER" id="PTHR12526:SF595">
    <property type="entry name" value="BLL5217 PROTEIN"/>
    <property type="match status" value="1"/>
</dbReference>
<dbReference type="AlphaFoldDB" id="A0A9X1XJI7"/>
<dbReference type="EMBL" id="JAJHVV010000004">
    <property type="protein sequence ID" value="MCK6263265.1"/>
    <property type="molecule type" value="Genomic_DNA"/>
</dbReference>
<reference evidence="2" key="1">
    <citation type="submission" date="2021-11" db="EMBL/GenBank/DDBJ databases">
        <title>Vibrio ZSDE26 sp. nov. and Vibrio ZSDZ34 sp. nov., isolated from coastal seawater in Qingdao.</title>
        <authorList>
            <person name="Zhang P."/>
        </authorList>
    </citation>
    <scope>NUCLEOTIDE SEQUENCE</scope>
    <source>
        <strain evidence="2">ZSDE26</strain>
    </source>
</reference>
<dbReference type="GO" id="GO:0016757">
    <property type="term" value="F:glycosyltransferase activity"/>
    <property type="evidence" value="ECO:0007669"/>
    <property type="project" value="UniProtKB-KW"/>
</dbReference>
<dbReference type="Gene3D" id="3.40.50.2000">
    <property type="entry name" value="Glycogen Phosphorylase B"/>
    <property type="match status" value="2"/>
</dbReference>
<evidence type="ECO:0000313" key="2">
    <source>
        <dbReference type="EMBL" id="MCK6263265.1"/>
    </source>
</evidence>
<evidence type="ECO:0000313" key="3">
    <source>
        <dbReference type="Proteomes" id="UP001139559"/>
    </source>
</evidence>
<evidence type="ECO:0000259" key="1">
    <source>
        <dbReference type="Pfam" id="PF00534"/>
    </source>
</evidence>
<proteinExistence type="predicted"/>
<accession>A0A9X1XJI7</accession>
<dbReference type="GO" id="GO:1901135">
    <property type="term" value="P:carbohydrate derivative metabolic process"/>
    <property type="evidence" value="ECO:0007669"/>
    <property type="project" value="UniProtKB-ARBA"/>
</dbReference>
<organism evidence="2 3">
    <name type="scientific">Vibrio amylolyticus</name>
    <dbReference type="NCBI Taxonomy" id="2847292"/>
    <lineage>
        <taxon>Bacteria</taxon>
        <taxon>Pseudomonadati</taxon>
        <taxon>Pseudomonadota</taxon>
        <taxon>Gammaproteobacteria</taxon>
        <taxon>Vibrionales</taxon>
        <taxon>Vibrionaceae</taxon>
        <taxon>Vibrio</taxon>
    </lineage>
</organism>
<name>A0A9X1XJI7_9VIBR</name>
<gene>
    <name evidence="2" type="ORF">KP803_08240</name>
</gene>
<dbReference type="EC" id="2.4.-.-" evidence="2"/>
<comment type="caution">
    <text evidence="2">The sequence shown here is derived from an EMBL/GenBank/DDBJ whole genome shotgun (WGS) entry which is preliminary data.</text>
</comment>
<dbReference type="Proteomes" id="UP001139559">
    <property type="component" value="Unassembled WGS sequence"/>
</dbReference>
<keyword evidence="2" id="KW-0328">Glycosyltransferase</keyword>
<sequence length="323" mass="36185">MNILMYTRATLPVVNYGGTERVIWDLVYALHLLGHKVTLLAGKGTQCEWAKVVEYQPDIPLQAQLPKEIDVVHFHSNFEELDVPYILTQHGNSDGPINPNTVFVSSQHARNHGGEAYVYNGLNWDNYLKPDLRTARERFHFLGKAAWRVKNVQGAINITKKAGQQLDVLGGHRLNLKMGFRLTLDRHVRFLGMVDDPTKSKIMTQSKGLVFPVTWHEPFGLALTESMYFGCPVFGTPYGSLPELVPANVGFLSAKESELVDAVANANQYSAAQCHEYAKELFNADVMARAYLEKYQKVVSGVVLNSSLGDVISEFKRLKYSKA</sequence>
<dbReference type="Pfam" id="PF00534">
    <property type="entry name" value="Glycos_transf_1"/>
    <property type="match status" value="1"/>
</dbReference>
<dbReference type="PANTHER" id="PTHR12526">
    <property type="entry name" value="GLYCOSYLTRANSFERASE"/>
    <property type="match status" value="1"/>
</dbReference>
<dbReference type="SUPFAM" id="SSF53756">
    <property type="entry name" value="UDP-Glycosyltransferase/glycogen phosphorylase"/>
    <property type="match status" value="1"/>
</dbReference>
<keyword evidence="3" id="KW-1185">Reference proteome</keyword>
<keyword evidence="2" id="KW-0808">Transferase</keyword>